<reference evidence="9" key="2">
    <citation type="submission" date="2018-04" db="EMBL/GenBank/DDBJ databases">
        <title>Complete genome sequence of Sulfodiicoccus acidiphilus strain HS-1.</title>
        <authorList>
            <person name="Sakai H.D."/>
            <person name="Kurosawa N."/>
        </authorList>
    </citation>
    <scope>NUCLEOTIDE SEQUENCE [LARGE SCALE GENOMIC DNA]</scope>
    <source>
        <strain evidence="9">HS-1</strain>
    </source>
</reference>
<keyword evidence="4 5" id="KW-0472">Membrane</keyword>
<reference evidence="7" key="3">
    <citation type="journal article" date="2019" name="BMC Res. Notes">
        <title>Complete genome sequence of the Sulfodiicoccus acidiphilus strain HS-1T, the first crenarchaeon that lacks polB3, isolated from an acidic hot spring in Ohwaku-dani, Hakone, Japan.</title>
        <authorList>
            <person name="Sakai H.D."/>
            <person name="Kurosawa N."/>
        </authorList>
    </citation>
    <scope>NUCLEOTIDE SEQUENCE</scope>
    <source>
        <strain evidence="7">HS-1</strain>
    </source>
</reference>
<dbReference type="Pfam" id="PF00892">
    <property type="entry name" value="EamA"/>
    <property type="match status" value="2"/>
</dbReference>
<dbReference type="EMBL" id="AP018553">
    <property type="protein sequence ID" value="BBD72300.1"/>
    <property type="molecule type" value="Genomic_DNA"/>
</dbReference>
<dbReference type="Proteomes" id="UP000616143">
    <property type="component" value="Unassembled WGS sequence"/>
</dbReference>
<dbReference type="EMBL" id="BMQS01000004">
    <property type="protein sequence ID" value="GGT90428.1"/>
    <property type="molecule type" value="Genomic_DNA"/>
</dbReference>
<keyword evidence="3 5" id="KW-1133">Transmembrane helix</keyword>
<dbReference type="PANTHER" id="PTHR32322:SF2">
    <property type="entry name" value="EAMA DOMAIN-CONTAINING PROTEIN"/>
    <property type="match status" value="1"/>
</dbReference>
<comment type="subcellular location">
    <subcellularLocation>
        <location evidence="1">Membrane</location>
        <topology evidence="1">Multi-pass membrane protein</topology>
    </subcellularLocation>
</comment>
<dbReference type="KEGG" id="sacd:HS1genome_0689"/>
<keyword evidence="2 5" id="KW-0812">Transmembrane</keyword>
<feature type="transmembrane region" description="Helical" evidence="5">
    <location>
        <begin position="285"/>
        <end position="301"/>
    </location>
</feature>
<feature type="domain" description="EamA" evidence="6">
    <location>
        <begin position="169"/>
        <end position="300"/>
    </location>
</feature>
<evidence type="ECO:0000313" key="9">
    <source>
        <dbReference type="Proteomes" id="UP000276741"/>
    </source>
</evidence>
<feature type="transmembrane region" description="Helical" evidence="5">
    <location>
        <begin position="228"/>
        <end position="249"/>
    </location>
</feature>
<sequence length="303" mass="32849">MSYGNLNIRLKERTVYLNNEYQETDRFWKELGLGQMKRDLILLTLGGASFGTAAIFVAISSMTPATIAVLRFLLAGAILATLRGTLKYFKRTFPYALLLGIHMFLFIQSVKSTAIIDATVLVSTSPIFAIPIAKGLGVNVSKTDLWAALLAVLGVIVMNYPLVLGEVLGNVEALGAALATAFYTILLNKRTWDADPISMTSSIYLEAALIMSPLILIQGIGVLNARSWLAIAGLVALPTLVGHSTVIYLSKRVRPQVIDTFTLLEPVVATILAFIIFGQMPTNDQVVGATIVIFSLVLLFLRS</sequence>
<protein>
    <submittedName>
        <fullName evidence="7">Permease</fullName>
    </submittedName>
</protein>
<feature type="transmembrane region" description="Helical" evidence="5">
    <location>
        <begin position="261"/>
        <end position="279"/>
    </location>
</feature>
<feature type="transmembrane region" description="Helical" evidence="5">
    <location>
        <begin position="145"/>
        <end position="162"/>
    </location>
</feature>
<feature type="transmembrane region" description="Helical" evidence="5">
    <location>
        <begin position="114"/>
        <end position="133"/>
    </location>
</feature>
<feature type="transmembrane region" description="Helical" evidence="5">
    <location>
        <begin position="168"/>
        <end position="187"/>
    </location>
</feature>
<dbReference type="GO" id="GO:0016020">
    <property type="term" value="C:membrane"/>
    <property type="evidence" value="ECO:0007669"/>
    <property type="project" value="UniProtKB-SubCell"/>
</dbReference>
<feature type="transmembrane region" description="Helical" evidence="5">
    <location>
        <begin position="92"/>
        <end position="108"/>
    </location>
</feature>
<dbReference type="InterPro" id="IPR050638">
    <property type="entry name" value="AA-Vitamin_Transporters"/>
</dbReference>
<dbReference type="InterPro" id="IPR037185">
    <property type="entry name" value="EmrE-like"/>
</dbReference>
<dbReference type="PANTHER" id="PTHR32322">
    <property type="entry name" value="INNER MEMBRANE TRANSPORTER"/>
    <property type="match status" value="1"/>
</dbReference>
<dbReference type="AlphaFoldDB" id="A0A348B298"/>
<proteinExistence type="predicted"/>
<reference evidence="8" key="1">
    <citation type="journal article" date="2014" name="Int. J. Syst. Evol. Microbiol.">
        <title>Complete genome sequence of Corynebacterium casei LMG S-19264T (=DSM 44701T), isolated from a smear-ripened cheese.</title>
        <authorList>
            <consortium name="US DOE Joint Genome Institute (JGI-PGF)"/>
            <person name="Walter F."/>
            <person name="Albersmeier A."/>
            <person name="Kalinowski J."/>
            <person name="Ruckert C."/>
        </authorList>
    </citation>
    <scope>NUCLEOTIDE SEQUENCE</scope>
    <source>
        <strain evidence="8">JCM 31740</strain>
    </source>
</reference>
<feature type="domain" description="EamA" evidence="6">
    <location>
        <begin position="41"/>
        <end position="159"/>
    </location>
</feature>
<dbReference type="SUPFAM" id="SSF103481">
    <property type="entry name" value="Multidrug resistance efflux transporter EmrE"/>
    <property type="match status" value="1"/>
</dbReference>
<evidence type="ECO:0000313" key="8">
    <source>
        <dbReference type="EMBL" id="GGT90428.1"/>
    </source>
</evidence>
<feature type="transmembrane region" description="Helical" evidence="5">
    <location>
        <begin position="40"/>
        <end position="59"/>
    </location>
</feature>
<gene>
    <name evidence="8" type="ORF">GCM10007116_05310</name>
    <name evidence="7" type="ORF">HS1genome_0689</name>
</gene>
<evidence type="ECO:0000313" key="7">
    <source>
        <dbReference type="EMBL" id="BBD72300.1"/>
    </source>
</evidence>
<organism evidence="7 9">
    <name type="scientific">Sulfodiicoccus acidiphilus</name>
    <dbReference type="NCBI Taxonomy" id="1670455"/>
    <lineage>
        <taxon>Archaea</taxon>
        <taxon>Thermoproteota</taxon>
        <taxon>Thermoprotei</taxon>
        <taxon>Sulfolobales</taxon>
        <taxon>Sulfolobaceae</taxon>
        <taxon>Sulfodiicoccus</taxon>
    </lineage>
</organism>
<accession>A0A348B298</accession>
<evidence type="ECO:0000256" key="4">
    <source>
        <dbReference type="ARBA" id="ARBA00023136"/>
    </source>
</evidence>
<evidence type="ECO:0000256" key="3">
    <source>
        <dbReference type="ARBA" id="ARBA00022989"/>
    </source>
</evidence>
<feature type="transmembrane region" description="Helical" evidence="5">
    <location>
        <begin position="65"/>
        <end position="85"/>
    </location>
</feature>
<evidence type="ECO:0000256" key="2">
    <source>
        <dbReference type="ARBA" id="ARBA00022692"/>
    </source>
</evidence>
<keyword evidence="9" id="KW-1185">Reference proteome</keyword>
<evidence type="ECO:0000256" key="1">
    <source>
        <dbReference type="ARBA" id="ARBA00004141"/>
    </source>
</evidence>
<evidence type="ECO:0000256" key="5">
    <source>
        <dbReference type="SAM" id="Phobius"/>
    </source>
</evidence>
<name>A0A348B298_9CREN</name>
<feature type="transmembrane region" description="Helical" evidence="5">
    <location>
        <begin position="203"/>
        <end position="222"/>
    </location>
</feature>
<evidence type="ECO:0000259" key="6">
    <source>
        <dbReference type="Pfam" id="PF00892"/>
    </source>
</evidence>
<dbReference type="InterPro" id="IPR000620">
    <property type="entry name" value="EamA_dom"/>
</dbReference>
<dbReference type="Proteomes" id="UP000276741">
    <property type="component" value="Chromosome"/>
</dbReference>
<reference evidence="8" key="4">
    <citation type="submission" date="2020-09" db="EMBL/GenBank/DDBJ databases">
        <authorList>
            <person name="Sun Q."/>
            <person name="Ohkuma M."/>
        </authorList>
    </citation>
    <scope>NUCLEOTIDE SEQUENCE</scope>
    <source>
        <strain evidence="8">JCM 31740</strain>
    </source>
</reference>